<dbReference type="Proteomes" id="UP000003751">
    <property type="component" value="Unassembled WGS sequence"/>
</dbReference>
<reference evidence="1 2" key="1">
    <citation type="journal article" date="2014" name="ISME J.">
        <title>Trehalose/2-sulfotrehalose biosynthesis and glycine-betaine uptake are widely spread mechanisms for osmoadaptation in the Halobacteriales.</title>
        <authorList>
            <person name="Youssef N.H."/>
            <person name="Savage-Ashlock K.N."/>
            <person name="McCully A.L."/>
            <person name="Luedtke B."/>
            <person name="Shaw E.I."/>
            <person name="Hoff W.D."/>
            <person name="Elshahed M.S."/>
        </authorList>
    </citation>
    <scope>NUCLEOTIDE SEQUENCE [LARGE SCALE GENOMIC DNA]</scope>
    <source>
        <strain evidence="1 2">DX253</strain>
    </source>
</reference>
<dbReference type="eggNOG" id="arCOG03828">
    <property type="taxonomic scope" value="Archaea"/>
</dbReference>
<dbReference type="EMBL" id="AEMG01000015">
    <property type="protein sequence ID" value="EFW91347.1"/>
    <property type="molecule type" value="Genomic_DNA"/>
</dbReference>
<name>E7QVT4_HALPU</name>
<organism evidence="1 2">
    <name type="scientific">Haladaptatus paucihalophilus DX253</name>
    <dbReference type="NCBI Taxonomy" id="797209"/>
    <lineage>
        <taxon>Archaea</taxon>
        <taxon>Methanobacteriati</taxon>
        <taxon>Methanobacteriota</taxon>
        <taxon>Stenosarchaea group</taxon>
        <taxon>Halobacteria</taxon>
        <taxon>Halobacteriales</taxon>
        <taxon>Haladaptataceae</taxon>
        <taxon>Haladaptatus</taxon>
    </lineage>
</organism>
<accession>E7QVT4</accession>
<evidence type="ECO:0000313" key="2">
    <source>
        <dbReference type="Proteomes" id="UP000003751"/>
    </source>
</evidence>
<dbReference type="OrthoDB" id="174098at2157"/>
<proteinExistence type="predicted"/>
<protein>
    <recommendedName>
        <fullName evidence="3">ArsR family transcriptional regulator</fullName>
    </recommendedName>
</protein>
<dbReference type="STRING" id="797209.GCA_000376445_03435"/>
<comment type="caution">
    <text evidence="1">The sequence shown here is derived from an EMBL/GenBank/DDBJ whole genome shotgun (WGS) entry which is preliminary data.</text>
</comment>
<sequence length="132" mass="15280">MSNISNERAEEGENAAAIQEVPLNTFFEILANTHRRQLLFSLLEYDYLDDDHPHVPTDVSSTDERERQLSLRMTHIHLPMLSAADVIEWNWDENTVWRGPRFEDIRPLVRMVQEQADERSMNSSGNDGTNSP</sequence>
<gene>
    <name evidence="1" type="ORF">ZOD2009_14601</name>
</gene>
<dbReference type="AlphaFoldDB" id="E7QVT4"/>
<evidence type="ECO:0000313" key="1">
    <source>
        <dbReference type="EMBL" id="EFW91347.1"/>
    </source>
</evidence>
<evidence type="ECO:0008006" key="3">
    <source>
        <dbReference type="Google" id="ProtNLM"/>
    </source>
</evidence>